<dbReference type="EMBL" id="KV427618">
    <property type="protein sequence ID" value="KZT07684.1"/>
    <property type="molecule type" value="Genomic_DNA"/>
</dbReference>
<dbReference type="GeneID" id="63825695"/>
<organism evidence="1 2">
    <name type="scientific">Laetiporus sulphureus 93-53</name>
    <dbReference type="NCBI Taxonomy" id="1314785"/>
    <lineage>
        <taxon>Eukaryota</taxon>
        <taxon>Fungi</taxon>
        <taxon>Dikarya</taxon>
        <taxon>Basidiomycota</taxon>
        <taxon>Agaricomycotina</taxon>
        <taxon>Agaricomycetes</taxon>
        <taxon>Polyporales</taxon>
        <taxon>Laetiporus</taxon>
    </lineage>
</organism>
<dbReference type="AlphaFoldDB" id="A0A165EST4"/>
<gene>
    <name evidence="1" type="ORF">LAESUDRAFT_724670</name>
</gene>
<keyword evidence="2" id="KW-1185">Reference proteome</keyword>
<dbReference type="InParanoid" id="A0A165EST4"/>
<name>A0A165EST4_9APHY</name>
<reference evidence="1 2" key="1">
    <citation type="journal article" date="2016" name="Mol. Biol. Evol.">
        <title>Comparative Genomics of Early-Diverging Mushroom-Forming Fungi Provides Insights into the Origins of Lignocellulose Decay Capabilities.</title>
        <authorList>
            <person name="Nagy L.G."/>
            <person name="Riley R."/>
            <person name="Tritt A."/>
            <person name="Adam C."/>
            <person name="Daum C."/>
            <person name="Floudas D."/>
            <person name="Sun H."/>
            <person name="Yadav J.S."/>
            <person name="Pangilinan J."/>
            <person name="Larsson K.H."/>
            <person name="Matsuura K."/>
            <person name="Barry K."/>
            <person name="Labutti K."/>
            <person name="Kuo R."/>
            <person name="Ohm R.A."/>
            <person name="Bhattacharya S.S."/>
            <person name="Shirouzu T."/>
            <person name="Yoshinaga Y."/>
            <person name="Martin F.M."/>
            <person name="Grigoriev I.V."/>
            <person name="Hibbett D.S."/>
        </authorList>
    </citation>
    <scope>NUCLEOTIDE SEQUENCE [LARGE SCALE GENOMIC DNA]</scope>
    <source>
        <strain evidence="1 2">93-53</strain>
    </source>
</reference>
<protein>
    <submittedName>
        <fullName evidence="1">Uncharacterized protein</fullName>
    </submittedName>
</protein>
<sequence>MALALTRTGADLSVAITLVHGAIHAGDACRRLLVLLSHFSTPQSIHANEADSRPRIARFDHGRLGLPSIAEYMSDGYHYDLLTKSRIAVIVPYTSWTFK</sequence>
<dbReference type="RefSeq" id="XP_040765424.1">
    <property type="nucleotide sequence ID" value="XM_040908666.1"/>
</dbReference>
<accession>A0A165EST4</accession>
<evidence type="ECO:0000313" key="2">
    <source>
        <dbReference type="Proteomes" id="UP000076871"/>
    </source>
</evidence>
<evidence type="ECO:0000313" key="1">
    <source>
        <dbReference type="EMBL" id="KZT07684.1"/>
    </source>
</evidence>
<dbReference type="Proteomes" id="UP000076871">
    <property type="component" value="Unassembled WGS sequence"/>
</dbReference>
<proteinExistence type="predicted"/>